<dbReference type="AlphaFoldDB" id="A0A5N5QAJ5"/>
<sequence>MTTSTSGSIKLLQFGSLSAICRVSSRARAIAEPILYVSPSADSPARAAFLVRTFLDRPELMQHVRSISLGLDDSEAAEGLGTSYLPSLLKKVKKIFESGEMQNLRELVWCARGETGWALPLSSTFLPRITHFSTTAATPSLTAFLITHPSITHLTLHSHGMALRLPPYALPHLTHLACAAPALSGLPVHRLKHVVLMDAPFIPLLGGSVLRVLGGDRTTFRRDWRDASPPASISHTNDMDRDCETLKSITLQLGHVIISPVQAPLILEPFAKHVSSSLRKLGIIGGPSFFTREVLEALTPALAGFTELVTMRLECNAEWGDSALENGRRSPTLTEPQGTYALTPTTDIQQGHHPLGQGVDPPTLDETRSIVQAWEGSNGSRSSCALGLVNVASGRQIYSPEFSEPDKMFGIINIIFNRCHQLYASL</sequence>
<accession>A0A5N5QAJ5</accession>
<protein>
    <submittedName>
        <fullName evidence="1">Uncharacterized protein</fullName>
    </submittedName>
</protein>
<keyword evidence="2" id="KW-1185">Reference proteome</keyword>
<gene>
    <name evidence="1" type="ORF">CTheo_8033</name>
</gene>
<name>A0A5N5QAJ5_9AGAM</name>
<dbReference type="OrthoDB" id="2520703at2759"/>
<evidence type="ECO:0000313" key="1">
    <source>
        <dbReference type="EMBL" id="KAB5588523.1"/>
    </source>
</evidence>
<comment type="caution">
    <text evidence="1">The sequence shown here is derived from an EMBL/GenBank/DDBJ whole genome shotgun (WGS) entry which is preliminary data.</text>
</comment>
<proteinExistence type="predicted"/>
<dbReference type="Proteomes" id="UP000383932">
    <property type="component" value="Unassembled WGS sequence"/>
</dbReference>
<organism evidence="1 2">
    <name type="scientific">Ceratobasidium theobromae</name>
    <dbReference type="NCBI Taxonomy" id="1582974"/>
    <lineage>
        <taxon>Eukaryota</taxon>
        <taxon>Fungi</taxon>
        <taxon>Dikarya</taxon>
        <taxon>Basidiomycota</taxon>
        <taxon>Agaricomycotina</taxon>
        <taxon>Agaricomycetes</taxon>
        <taxon>Cantharellales</taxon>
        <taxon>Ceratobasidiaceae</taxon>
        <taxon>Ceratobasidium</taxon>
    </lineage>
</organism>
<dbReference type="EMBL" id="SSOP01000430">
    <property type="protein sequence ID" value="KAB5588523.1"/>
    <property type="molecule type" value="Genomic_DNA"/>
</dbReference>
<reference evidence="1 2" key="1">
    <citation type="journal article" date="2019" name="Fungal Biol. Biotechnol.">
        <title>Draft genome sequence of fastidious pathogen Ceratobasidium theobromae, which causes vascular-streak dieback in Theobroma cacao.</title>
        <authorList>
            <person name="Ali S.S."/>
            <person name="Asman A."/>
            <person name="Shao J."/>
            <person name="Firmansyah A.P."/>
            <person name="Susilo A.W."/>
            <person name="Rosmana A."/>
            <person name="McMahon P."/>
            <person name="Junaid M."/>
            <person name="Guest D."/>
            <person name="Kheng T.Y."/>
            <person name="Meinhardt L.W."/>
            <person name="Bailey B.A."/>
        </authorList>
    </citation>
    <scope>NUCLEOTIDE SEQUENCE [LARGE SCALE GENOMIC DNA]</scope>
    <source>
        <strain evidence="1 2">CT2</strain>
    </source>
</reference>
<evidence type="ECO:0000313" key="2">
    <source>
        <dbReference type="Proteomes" id="UP000383932"/>
    </source>
</evidence>